<evidence type="ECO:0000256" key="4">
    <source>
        <dbReference type="ARBA" id="ARBA00023136"/>
    </source>
</evidence>
<evidence type="ECO:0000256" key="5">
    <source>
        <dbReference type="SAM" id="Phobius"/>
    </source>
</evidence>
<feature type="transmembrane region" description="Helical" evidence="5">
    <location>
        <begin position="93"/>
        <end position="112"/>
    </location>
</feature>
<feature type="transmembrane region" description="Helical" evidence="5">
    <location>
        <begin position="70"/>
        <end position="87"/>
    </location>
</feature>
<accession>A0ABT0G418</accession>
<protein>
    <submittedName>
        <fullName evidence="6">MFS transporter</fullName>
    </submittedName>
</protein>
<dbReference type="Proteomes" id="UP001317259">
    <property type="component" value="Unassembled WGS sequence"/>
</dbReference>
<dbReference type="PANTHER" id="PTHR23514:SF13">
    <property type="entry name" value="INNER MEMBRANE PROTEIN YBJJ"/>
    <property type="match status" value="1"/>
</dbReference>
<organism evidence="6 7">
    <name type="scientific">Actinomadura luzonensis</name>
    <dbReference type="NCBI Taxonomy" id="2805427"/>
    <lineage>
        <taxon>Bacteria</taxon>
        <taxon>Bacillati</taxon>
        <taxon>Actinomycetota</taxon>
        <taxon>Actinomycetes</taxon>
        <taxon>Streptosporangiales</taxon>
        <taxon>Thermomonosporaceae</taxon>
        <taxon>Actinomadura</taxon>
    </lineage>
</organism>
<evidence type="ECO:0000256" key="2">
    <source>
        <dbReference type="ARBA" id="ARBA00022692"/>
    </source>
</evidence>
<dbReference type="InterPro" id="IPR036259">
    <property type="entry name" value="MFS_trans_sf"/>
</dbReference>
<dbReference type="Pfam" id="PF07690">
    <property type="entry name" value="MFS_1"/>
    <property type="match status" value="1"/>
</dbReference>
<evidence type="ECO:0000313" key="7">
    <source>
        <dbReference type="Proteomes" id="UP001317259"/>
    </source>
</evidence>
<feature type="transmembrane region" description="Helical" evidence="5">
    <location>
        <begin position="160"/>
        <end position="179"/>
    </location>
</feature>
<keyword evidence="2 5" id="KW-0812">Transmembrane</keyword>
<keyword evidence="7" id="KW-1185">Reference proteome</keyword>
<evidence type="ECO:0000256" key="1">
    <source>
        <dbReference type="ARBA" id="ARBA00004141"/>
    </source>
</evidence>
<feature type="transmembrane region" description="Helical" evidence="5">
    <location>
        <begin position="133"/>
        <end position="154"/>
    </location>
</feature>
<dbReference type="InterPro" id="IPR011701">
    <property type="entry name" value="MFS"/>
</dbReference>
<dbReference type="SUPFAM" id="SSF103473">
    <property type="entry name" value="MFS general substrate transporter"/>
    <property type="match status" value="1"/>
</dbReference>
<evidence type="ECO:0000256" key="3">
    <source>
        <dbReference type="ARBA" id="ARBA00022989"/>
    </source>
</evidence>
<comment type="subcellular location">
    <subcellularLocation>
        <location evidence="1">Membrane</location>
        <topology evidence="1">Multi-pass membrane protein</topology>
    </subcellularLocation>
</comment>
<dbReference type="CDD" id="cd17393">
    <property type="entry name" value="MFS_MosC_like"/>
    <property type="match status" value="1"/>
</dbReference>
<dbReference type="Gene3D" id="1.20.1250.20">
    <property type="entry name" value="MFS general substrate transporter like domains"/>
    <property type="match status" value="2"/>
</dbReference>
<dbReference type="EMBL" id="JAKRKC020000002">
    <property type="protein sequence ID" value="MCK2219342.1"/>
    <property type="molecule type" value="Genomic_DNA"/>
</dbReference>
<feature type="transmembrane region" description="Helical" evidence="5">
    <location>
        <begin position="260"/>
        <end position="282"/>
    </location>
</feature>
<comment type="caution">
    <text evidence="6">The sequence shown here is derived from an EMBL/GenBank/DDBJ whole genome shotgun (WGS) entry which is preliminary data.</text>
</comment>
<keyword evidence="4 5" id="KW-0472">Membrane</keyword>
<dbReference type="RefSeq" id="WP_242379328.1">
    <property type="nucleotide sequence ID" value="NZ_JAKRKC020000002.1"/>
</dbReference>
<gene>
    <name evidence="6" type="ORF">MF672_036935</name>
</gene>
<feature type="transmembrane region" description="Helical" evidence="5">
    <location>
        <begin position="200"/>
        <end position="217"/>
    </location>
</feature>
<dbReference type="InterPro" id="IPR051788">
    <property type="entry name" value="MFS_Transporter"/>
</dbReference>
<proteinExistence type="predicted"/>
<feature type="transmembrane region" description="Helical" evidence="5">
    <location>
        <begin position="39"/>
        <end position="58"/>
    </location>
</feature>
<reference evidence="6 7" key="1">
    <citation type="submission" date="2022-04" db="EMBL/GenBank/DDBJ databases">
        <title>Genome draft of Actinomadura sp. ATCC 31491.</title>
        <authorList>
            <person name="Shi X."/>
            <person name="Du Y."/>
        </authorList>
    </citation>
    <scope>NUCLEOTIDE SEQUENCE [LARGE SCALE GENOMIC DNA]</scope>
    <source>
        <strain evidence="6 7">ATCC 31491</strain>
    </source>
</reference>
<feature type="transmembrane region" description="Helical" evidence="5">
    <location>
        <begin position="288"/>
        <end position="310"/>
    </location>
</feature>
<name>A0ABT0G418_9ACTN</name>
<evidence type="ECO:0000313" key="6">
    <source>
        <dbReference type="EMBL" id="MCK2219342.1"/>
    </source>
</evidence>
<feature type="transmembrane region" description="Helical" evidence="5">
    <location>
        <begin position="322"/>
        <end position="341"/>
    </location>
</feature>
<keyword evidence="3 5" id="KW-1133">Transmembrane helix</keyword>
<dbReference type="PANTHER" id="PTHR23514">
    <property type="entry name" value="BYPASS OF STOP CODON PROTEIN 6"/>
    <property type="match status" value="1"/>
</dbReference>
<feature type="transmembrane region" description="Helical" evidence="5">
    <location>
        <begin position="353"/>
        <end position="371"/>
    </location>
</feature>
<sequence>MRRERTAVHLLFFLAGAAVGTWTARIPAVKERLGLGEGQFSLALLAIAAGAVIGMTAVGRLVDRHGSYRVMIPAALVQGLALVPAAYAGSLPALAGSLLVFGVAHGVLDVAMNANAVAVERAHGRPVMSSFHAVFSIGGFAGSGLGGLSAHAGLSPATTFWAAGTVIAALALWAARWALRPPPEPEAGRPGRGGLPKGTLFLGVLAFCCLVGEGAAADWSSVYLREDLGAAPGFAAAGYAAFSIMMTAGRLAGDRLAARFGAVPLVRCCGLLAAAGLGLALLAGHPVAGVAGFGCFGAGLSCIVPQVFSAAGRRDPAFAGRALARVASIGYLGFLSGPVLIGAAGELAGLPRALAVPAVLAAFVALAATALRPRAGEPVRG</sequence>
<feature type="transmembrane region" description="Helical" evidence="5">
    <location>
        <begin position="229"/>
        <end position="248"/>
    </location>
</feature>